<evidence type="ECO:0000256" key="1">
    <source>
        <dbReference type="SAM" id="Phobius"/>
    </source>
</evidence>
<evidence type="ECO:0000313" key="3">
    <source>
        <dbReference type="Proteomes" id="UP000054107"/>
    </source>
</evidence>
<keyword evidence="1" id="KW-0812">Transmembrane</keyword>
<dbReference type="Proteomes" id="UP000054107">
    <property type="component" value="Unassembled WGS sequence"/>
</dbReference>
<organism evidence="2 3">
    <name type="scientific">Parasitella parasitica</name>
    <dbReference type="NCBI Taxonomy" id="35722"/>
    <lineage>
        <taxon>Eukaryota</taxon>
        <taxon>Fungi</taxon>
        <taxon>Fungi incertae sedis</taxon>
        <taxon>Mucoromycota</taxon>
        <taxon>Mucoromycotina</taxon>
        <taxon>Mucoromycetes</taxon>
        <taxon>Mucorales</taxon>
        <taxon>Mucorineae</taxon>
        <taxon>Mucoraceae</taxon>
        <taxon>Parasitella</taxon>
    </lineage>
</organism>
<keyword evidence="1" id="KW-0472">Membrane</keyword>
<dbReference type="AlphaFoldDB" id="A0A0B7N6E6"/>
<proteinExistence type="predicted"/>
<evidence type="ECO:0000313" key="2">
    <source>
        <dbReference type="EMBL" id="CEP13903.1"/>
    </source>
</evidence>
<gene>
    <name evidence="2" type="primary">PARPA_08039.1 scaffold 31147</name>
</gene>
<sequence length="152" mass="16882">MKAYNISQKKQSSTPQDSMSLKLAVQMSIFPIAMLPTAGYFDGSFLYAFLAERQNTNIAVTAVHTDEEMVFFAKFKAGAQMKEMIKCSAEVFASIWSTHTASKGPKYITSCLDILNRISTSSLVEKISINPILAIAKAQHIALYYRLVMTHS</sequence>
<keyword evidence="1" id="KW-1133">Transmembrane helix</keyword>
<accession>A0A0B7N6E6</accession>
<keyword evidence="3" id="KW-1185">Reference proteome</keyword>
<feature type="transmembrane region" description="Helical" evidence="1">
    <location>
        <begin position="21"/>
        <end position="41"/>
    </location>
</feature>
<dbReference type="EMBL" id="LN730585">
    <property type="protein sequence ID" value="CEP13903.1"/>
    <property type="molecule type" value="Genomic_DNA"/>
</dbReference>
<protein>
    <submittedName>
        <fullName evidence="2">Uncharacterized protein</fullName>
    </submittedName>
</protein>
<reference evidence="2 3" key="1">
    <citation type="submission" date="2014-09" db="EMBL/GenBank/DDBJ databases">
        <authorList>
            <person name="Ellenberger Sabrina"/>
        </authorList>
    </citation>
    <scope>NUCLEOTIDE SEQUENCE [LARGE SCALE GENOMIC DNA]</scope>
    <source>
        <strain evidence="2 3">CBS 412.66</strain>
    </source>
</reference>
<name>A0A0B7N6E6_9FUNG</name>